<reference evidence="2" key="1">
    <citation type="journal article" date="2024" name="Front. Bioeng. Biotechnol.">
        <title>Genome-scale model development and genomic sequencing of the oleaginous clade Lipomyces.</title>
        <authorList>
            <person name="Czajka J.J."/>
            <person name="Han Y."/>
            <person name="Kim J."/>
            <person name="Mondo S.J."/>
            <person name="Hofstad B.A."/>
            <person name="Robles A."/>
            <person name="Haridas S."/>
            <person name="Riley R."/>
            <person name="LaButti K."/>
            <person name="Pangilinan J."/>
            <person name="Andreopoulos W."/>
            <person name="Lipzen A."/>
            <person name="Yan J."/>
            <person name="Wang M."/>
            <person name="Ng V."/>
            <person name="Grigoriev I.V."/>
            <person name="Spatafora J.W."/>
            <person name="Magnuson J.K."/>
            <person name="Baker S.E."/>
            <person name="Pomraning K.R."/>
        </authorList>
    </citation>
    <scope>NUCLEOTIDE SEQUENCE [LARGE SCALE GENOMIC DNA]</scope>
    <source>
        <strain evidence="2">CBS 7786</strain>
    </source>
</reference>
<accession>A0ACC3T9E7</accession>
<proteinExistence type="predicted"/>
<name>A0ACC3T9E7_LIPKO</name>
<comment type="caution">
    <text evidence="1">The sequence shown here is derived from an EMBL/GenBank/DDBJ whole genome shotgun (WGS) entry which is preliminary data.</text>
</comment>
<protein>
    <submittedName>
        <fullName evidence="1">Mitochondrial carrier domain-containing protein</fullName>
    </submittedName>
</protein>
<dbReference type="EMBL" id="MU971340">
    <property type="protein sequence ID" value="KAK9240360.1"/>
    <property type="molecule type" value="Genomic_DNA"/>
</dbReference>
<evidence type="ECO:0000313" key="2">
    <source>
        <dbReference type="Proteomes" id="UP001433508"/>
    </source>
</evidence>
<keyword evidence="2" id="KW-1185">Reference proteome</keyword>
<evidence type="ECO:0000313" key="1">
    <source>
        <dbReference type="EMBL" id="KAK9240360.1"/>
    </source>
</evidence>
<dbReference type="Proteomes" id="UP001433508">
    <property type="component" value="Unassembled WGS sequence"/>
</dbReference>
<organism evidence="1 2">
    <name type="scientific">Lipomyces kononenkoae</name>
    <name type="common">Yeast</name>
    <dbReference type="NCBI Taxonomy" id="34357"/>
    <lineage>
        <taxon>Eukaryota</taxon>
        <taxon>Fungi</taxon>
        <taxon>Dikarya</taxon>
        <taxon>Ascomycota</taxon>
        <taxon>Saccharomycotina</taxon>
        <taxon>Lipomycetes</taxon>
        <taxon>Lipomycetales</taxon>
        <taxon>Lipomycetaceae</taxon>
        <taxon>Lipomyces</taxon>
    </lineage>
</organism>
<gene>
    <name evidence="1" type="ORF">V1525DRAFT_395722</name>
</gene>
<sequence>MQPPPIPQPPQVAAAVAAVAVSHPSSLSPHTQQQPHPSVAMLQADGKQELPGVEEVEDYDYESLPKNTSLTSNLMAGAFAGIMEHTVMYPVDAIKTRMQVVSVTNAGYTGISNAISRISATEGARALWRGITSVAIGAGPAHAVYFSCYEFTKNAFGGNEGTGYHPIATSFAGACATIASDALMNPFDVIKQRMQLAGSRFPNIAACAASIYRNEGFSAFYISYPTTLFMNIPLTALNFTTYEALSKLLNPHHRYDPLTHCVAGGLAGAVAAAATTPMDVIKTFLQTKGTSQDTEIRSARSLADAARIIYQREGLPGFLRGLRPRIISNMPSTAICWTSYEMAKFYLYKSW</sequence>